<feature type="transmembrane region" description="Helical" evidence="1">
    <location>
        <begin position="70"/>
        <end position="91"/>
    </location>
</feature>
<sequence>MTSSTGRLSANAQCFGAMLLWACGFVSLEFLLDDWGALSLIAVRLTISAGFLLTWWLLAEGFTKALQAPWVRGLFIGALGWGLGSILLYLGQRLSDPVAITVVIAMMPIAGAAIEIVF</sequence>
<evidence type="ECO:0000259" key="2">
    <source>
        <dbReference type="Pfam" id="PF00892"/>
    </source>
</evidence>
<name>A0A382QH48_9ZZZZ</name>
<feature type="transmembrane region" description="Helical" evidence="1">
    <location>
        <begin position="12"/>
        <end position="32"/>
    </location>
</feature>
<keyword evidence="1" id="KW-0472">Membrane</keyword>
<dbReference type="Pfam" id="PF00892">
    <property type="entry name" value="EamA"/>
    <property type="match status" value="1"/>
</dbReference>
<accession>A0A382QH48</accession>
<protein>
    <recommendedName>
        <fullName evidence="2">EamA domain-containing protein</fullName>
    </recommendedName>
</protein>
<dbReference type="EMBL" id="UINC01114118">
    <property type="protein sequence ID" value="SVC84205.1"/>
    <property type="molecule type" value="Genomic_DNA"/>
</dbReference>
<feature type="transmembrane region" description="Helical" evidence="1">
    <location>
        <begin position="97"/>
        <end position="117"/>
    </location>
</feature>
<dbReference type="GO" id="GO:0016020">
    <property type="term" value="C:membrane"/>
    <property type="evidence" value="ECO:0007669"/>
    <property type="project" value="InterPro"/>
</dbReference>
<reference evidence="3" key="1">
    <citation type="submission" date="2018-05" db="EMBL/GenBank/DDBJ databases">
        <authorList>
            <person name="Lanie J.A."/>
            <person name="Ng W.-L."/>
            <person name="Kazmierczak K.M."/>
            <person name="Andrzejewski T.M."/>
            <person name="Davidsen T.M."/>
            <person name="Wayne K.J."/>
            <person name="Tettelin H."/>
            <person name="Glass J.I."/>
            <person name="Rusch D."/>
            <person name="Podicherti R."/>
            <person name="Tsui H.-C.T."/>
            <person name="Winkler M.E."/>
        </authorList>
    </citation>
    <scope>NUCLEOTIDE SEQUENCE</scope>
</reference>
<keyword evidence="1" id="KW-0812">Transmembrane</keyword>
<proteinExistence type="predicted"/>
<evidence type="ECO:0000313" key="3">
    <source>
        <dbReference type="EMBL" id="SVC84205.1"/>
    </source>
</evidence>
<dbReference type="AlphaFoldDB" id="A0A382QH48"/>
<dbReference type="InterPro" id="IPR000620">
    <property type="entry name" value="EamA_dom"/>
</dbReference>
<evidence type="ECO:0000256" key="1">
    <source>
        <dbReference type="SAM" id="Phobius"/>
    </source>
</evidence>
<keyword evidence="1" id="KW-1133">Transmembrane helix</keyword>
<feature type="domain" description="EamA" evidence="2">
    <location>
        <begin position="14"/>
        <end position="118"/>
    </location>
</feature>
<feature type="transmembrane region" description="Helical" evidence="1">
    <location>
        <begin position="38"/>
        <end position="58"/>
    </location>
</feature>
<feature type="non-terminal residue" evidence="3">
    <location>
        <position position="118"/>
    </location>
</feature>
<gene>
    <name evidence="3" type="ORF">METZ01_LOCUS337059</name>
</gene>
<organism evidence="3">
    <name type="scientific">marine metagenome</name>
    <dbReference type="NCBI Taxonomy" id="408172"/>
    <lineage>
        <taxon>unclassified sequences</taxon>
        <taxon>metagenomes</taxon>
        <taxon>ecological metagenomes</taxon>
    </lineage>
</organism>